<protein>
    <submittedName>
        <fullName evidence="4">Uncharacterized protein LOC120030581</fullName>
    </submittedName>
</protein>
<feature type="transmembrane region" description="Helical" evidence="2">
    <location>
        <begin position="60"/>
        <end position="79"/>
    </location>
</feature>
<evidence type="ECO:0000313" key="4">
    <source>
        <dbReference type="RefSeq" id="XP_038831932.1"/>
    </source>
</evidence>
<feature type="transmembrane region" description="Helical" evidence="2">
    <location>
        <begin position="24"/>
        <end position="48"/>
    </location>
</feature>
<evidence type="ECO:0000313" key="3">
    <source>
        <dbReference type="Proteomes" id="UP000808372"/>
    </source>
</evidence>
<keyword evidence="3" id="KW-1185">Reference proteome</keyword>
<feature type="compositionally biased region" description="Polar residues" evidence="1">
    <location>
        <begin position="276"/>
        <end position="289"/>
    </location>
</feature>
<dbReference type="Proteomes" id="UP000808372">
    <property type="component" value="Chromosome 36"/>
</dbReference>
<dbReference type="CDD" id="cd00637">
    <property type="entry name" value="7tm_classA_rhodopsin-like"/>
    <property type="match status" value="1"/>
</dbReference>
<dbReference type="RefSeq" id="XP_038831932.1">
    <property type="nucleotide sequence ID" value="XM_038976004.1"/>
</dbReference>
<feature type="transmembrane region" description="Helical" evidence="2">
    <location>
        <begin position="125"/>
        <end position="146"/>
    </location>
</feature>
<feature type="transmembrane region" description="Helical" evidence="2">
    <location>
        <begin position="91"/>
        <end position="118"/>
    </location>
</feature>
<sequence>MENDTYDYLTYPDDDYYLPDSEDIAVSVLLLLGICLPALGWIIILSVFRKRWERKHVTAFLVSLLIADTLQLIASPFIVETVLTGVPCWHASWWCTTVYILFSVSRFCGLLFHLLVALDKIYQNFFFSCIAWCFVYVFACPVYIGFTIFVNVYPINDLYFYGWNTFFGVVALILAAAACVRALKPVPTLNPTKDKCQSLKVLAVAMFTFMILYVPEFLYWIIQHHRPAGTEWFSYVVHYLPCLRSITDCVLCWFVCVDGERPREQQPPDVELNSPILDSSHSVTSPSKNTLEEKDHGEGPPIREDARNQGKVH</sequence>
<reference evidence="4" key="1">
    <citation type="submission" date="2025-08" db="UniProtKB">
        <authorList>
            <consortium name="RefSeq"/>
        </authorList>
    </citation>
    <scope>IDENTIFICATION</scope>
    <source>
        <tissue evidence="4">White muscle</tissue>
    </source>
</reference>
<keyword evidence="2" id="KW-0472">Membrane</keyword>
<dbReference type="Gene3D" id="1.20.1070.10">
    <property type="entry name" value="Rhodopsin 7-helix transmembrane proteins"/>
    <property type="match status" value="1"/>
</dbReference>
<dbReference type="KEGG" id="snh:120030581"/>
<dbReference type="SUPFAM" id="SSF81321">
    <property type="entry name" value="Family A G protein-coupled receptor-like"/>
    <property type="match status" value="1"/>
</dbReference>
<feature type="region of interest" description="Disordered" evidence="1">
    <location>
        <begin position="263"/>
        <end position="313"/>
    </location>
</feature>
<evidence type="ECO:0000256" key="2">
    <source>
        <dbReference type="SAM" id="Phobius"/>
    </source>
</evidence>
<keyword evidence="2" id="KW-1133">Transmembrane helix</keyword>
<dbReference type="GeneID" id="120030581"/>
<name>A0A8U0PVI9_SALNM</name>
<feature type="compositionally biased region" description="Basic and acidic residues" evidence="1">
    <location>
        <begin position="290"/>
        <end position="313"/>
    </location>
</feature>
<keyword evidence="2" id="KW-0812">Transmembrane</keyword>
<dbReference type="AlphaFoldDB" id="A0A8U0PVI9"/>
<organism evidence="3 4">
    <name type="scientific">Salvelinus namaycush</name>
    <name type="common">Lake trout</name>
    <name type="synonym">Salmo namaycush</name>
    <dbReference type="NCBI Taxonomy" id="8040"/>
    <lineage>
        <taxon>Eukaryota</taxon>
        <taxon>Metazoa</taxon>
        <taxon>Chordata</taxon>
        <taxon>Craniata</taxon>
        <taxon>Vertebrata</taxon>
        <taxon>Euteleostomi</taxon>
        <taxon>Actinopterygii</taxon>
        <taxon>Neopterygii</taxon>
        <taxon>Teleostei</taxon>
        <taxon>Protacanthopterygii</taxon>
        <taxon>Salmoniformes</taxon>
        <taxon>Salmonidae</taxon>
        <taxon>Salmoninae</taxon>
        <taxon>Salvelinus</taxon>
    </lineage>
</organism>
<accession>A0A8U0PVI9</accession>
<proteinExistence type="predicted"/>
<feature type="transmembrane region" description="Helical" evidence="2">
    <location>
        <begin position="201"/>
        <end position="222"/>
    </location>
</feature>
<feature type="transmembrane region" description="Helical" evidence="2">
    <location>
        <begin position="158"/>
        <end position="180"/>
    </location>
</feature>
<gene>
    <name evidence="4" type="primary">LOC120030581</name>
</gene>
<evidence type="ECO:0000256" key="1">
    <source>
        <dbReference type="SAM" id="MobiDB-lite"/>
    </source>
</evidence>